<proteinExistence type="predicted"/>
<feature type="region of interest" description="Disordered" evidence="1">
    <location>
        <begin position="180"/>
        <end position="210"/>
    </location>
</feature>
<protein>
    <submittedName>
        <fullName evidence="2">DUF2213 domain-containing protein</fullName>
    </submittedName>
</protein>
<dbReference type="Pfam" id="PF09979">
    <property type="entry name" value="DUF2213"/>
    <property type="match status" value="1"/>
</dbReference>
<sequence>MTQLHHAFDRQSARSVDSDGRLRVKNCILSTAEVNPYRGQEIPGWKGLGLNADTVYDLYRDPEALRESIKSFEGVPLMVKHIAQSADEPRKEYIGGSVHGVTFDGKYLRGDLLVWDGYAIDLIESDEQSDLSCSYRYDPVMTSGTKDGNKFDGRMAKIQGNHVALVDEGRASDAHVADAALQPSQHPDPSLQGDTMAFPEKDPSAAPAAAAPAAAAPAAAAPAVPAAAAPGADIGAALKHIATLLETVLTRLPGAAPEAVPAAAAPAAAAAAPGAEDEGGQPSGEVGPENEGKEGPGFTLAPTAKVKGADDEDPELDADGNPVLPPSNQEGTPARGAPTPHVAMDAKGVQAVVAAAVKAERTRAAAVQEARRSVQGVLGDVAMDDAGAIYREALAQVGVDVDKIGKGAERVAWDAYKVAAGAAAGVRPGRHSTAAHAADAAGAAPDNVPSYMKHVDKISVRG</sequence>
<feature type="region of interest" description="Disordered" evidence="1">
    <location>
        <begin position="267"/>
        <end position="341"/>
    </location>
</feature>
<evidence type="ECO:0000313" key="2">
    <source>
        <dbReference type="EMBL" id="NGX96375.1"/>
    </source>
</evidence>
<name>A0A7C9VLG1_9BRAD</name>
<evidence type="ECO:0000256" key="1">
    <source>
        <dbReference type="SAM" id="MobiDB-lite"/>
    </source>
</evidence>
<comment type="caution">
    <text evidence="2">The sequence shown here is derived from an EMBL/GenBank/DDBJ whole genome shotgun (WGS) entry which is preliminary data.</text>
</comment>
<accession>A0A7C9VLG1</accession>
<dbReference type="InterPro" id="IPR016913">
    <property type="entry name" value="UCP029215"/>
</dbReference>
<reference evidence="2" key="1">
    <citation type="submission" date="2020-02" db="EMBL/GenBank/DDBJ databases">
        <title>Draft genome sequence of Candidatus Afipia apatlaquensis IBT-C3, a potential strain for decolorization of textile dyes.</title>
        <authorList>
            <person name="Sanchez-Reyes A."/>
            <person name="Breton-Deval L."/>
            <person name="Mangelson H."/>
            <person name="Sanchez-Flores A."/>
        </authorList>
    </citation>
    <scope>NUCLEOTIDE SEQUENCE [LARGE SCALE GENOMIC DNA]</scope>
    <source>
        <strain evidence="2">IBT-C3</strain>
    </source>
</reference>
<gene>
    <name evidence="2" type="ORF">G4V63_14495</name>
</gene>
<keyword evidence="3" id="KW-1185">Reference proteome</keyword>
<dbReference type="Proteomes" id="UP000480266">
    <property type="component" value="Unassembled WGS sequence"/>
</dbReference>
<organism evidence="2 3">
    <name type="scientific">Candidatus Afipia apatlaquensis</name>
    <dbReference type="NCBI Taxonomy" id="2712852"/>
    <lineage>
        <taxon>Bacteria</taxon>
        <taxon>Pseudomonadati</taxon>
        <taxon>Pseudomonadota</taxon>
        <taxon>Alphaproteobacteria</taxon>
        <taxon>Hyphomicrobiales</taxon>
        <taxon>Nitrobacteraceae</taxon>
        <taxon>Afipia</taxon>
    </lineage>
</organism>
<dbReference type="AlphaFoldDB" id="A0A7C9VLG1"/>
<evidence type="ECO:0000313" key="3">
    <source>
        <dbReference type="Proteomes" id="UP000480266"/>
    </source>
</evidence>
<dbReference type="EMBL" id="JAAMRR010000746">
    <property type="protein sequence ID" value="NGX96375.1"/>
    <property type="molecule type" value="Genomic_DNA"/>
</dbReference>